<gene>
    <name evidence="2" type="ORF">E2C01_043490</name>
</gene>
<proteinExistence type="predicted"/>
<comment type="caution">
    <text evidence="2">The sequence shown here is derived from an EMBL/GenBank/DDBJ whole genome shotgun (WGS) entry which is preliminary data.</text>
</comment>
<feature type="compositionally biased region" description="Low complexity" evidence="1">
    <location>
        <begin position="89"/>
        <end position="113"/>
    </location>
</feature>
<sequence>MCLPEAGRHAAPPPAAGALLACHTPVGAAQPTRGPSLDLRDPAAKILNQKGVFMVKVLCVTGGAVLLPGPRGQEACPGPAQRPSRPAQSSLWSCSSTTTTTTTTTTSNNSSSSVLQQPEEAERRR</sequence>
<organism evidence="2 3">
    <name type="scientific">Portunus trituberculatus</name>
    <name type="common">Swimming crab</name>
    <name type="synonym">Neptunus trituberculatus</name>
    <dbReference type="NCBI Taxonomy" id="210409"/>
    <lineage>
        <taxon>Eukaryota</taxon>
        <taxon>Metazoa</taxon>
        <taxon>Ecdysozoa</taxon>
        <taxon>Arthropoda</taxon>
        <taxon>Crustacea</taxon>
        <taxon>Multicrustacea</taxon>
        <taxon>Malacostraca</taxon>
        <taxon>Eumalacostraca</taxon>
        <taxon>Eucarida</taxon>
        <taxon>Decapoda</taxon>
        <taxon>Pleocyemata</taxon>
        <taxon>Brachyura</taxon>
        <taxon>Eubrachyura</taxon>
        <taxon>Portunoidea</taxon>
        <taxon>Portunidae</taxon>
        <taxon>Portuninae</taxon>
        <taxon>Portunus</taxon>
    </lineage>
</organism>
<keyword evidence="3" id="KW-1185">Reference proteome</keyword>
<accession>A0A5B7FWV1</accession>
<dbReference type="AlphaFoldDB" id="A0A5B7FWV1"/>
<evidence type="ECO:0000313" key="2">
    <source>
        <dbReference type="EMBL" id="MPC49679.1"/>
    </source>
</evidence>
<reference evidence="2 3" key="1">
    <citation type="submission" date="2019-05" db="EMBL/GenBank/DDBJ databases">
        <title>Another draft genome of Portunus trituberculatus and its Hox gene families provides insights of decapod evolution.</title>
        <authorList>
            <person name="Jeong J.-H."/>
            <person name="Song I."/>
            <person name="Kim S."/>
            <person name="Choi T."/>
            <person name="Kim D."/>
            <person name="Ryu S."/>
            <person name="Kim W."/>
        </authorList>
    </citation>
    <scope>NUCLEOTIDE SEQUENCE [LARGE SCALE GENOMIC DNA]</scope>
    <source>
        <tissue evidence="2">Muscle</tissue>
    </source>
</reference>
<evidence type="ECO:0000256" key="1">
    <source>
        <dbReference type="SAM" id="MobiDB-lite"/>
    </source>
</evidence>
<evidence type="ECO:0000313" key="3">
    <source>
        <dbReference type="Proteomes" id="UP000324222"/>
    </source>
</evidence>
<protein>
    <submittedName>
        <fullName evidence="2">Uncharacterized protein</fullName>
    </submittedName>
</protein>
<feature type="region of interest" description="Disordered" evidence="1">
    <location>
        <begin position="70"/>
        <end position="125"/>
    </location>
</feature>
<dbReference type="Proteomes" id="UP000324222">
    <property type="component" value="Unassembled WGS sequence"/>
</dbReference>
<name>A0A5B7FWV1_PORTR</name>
<dbReference type="EMBL" id="VSRR010009033">
    <property type="protein sequence ID" value="MPC49679.1"/>
    <property type="molecule type" value="Genomic_DNA"/>
</dbReference>